<proteinExistence type="predicted"/>
<evidence type="ECO:0000313" key="2">
    <source>
        <dbReference type="EMBL" id="MPC15003.1"/>
    </source>
</evidence>
<evidence type="ECO:0000313" key="3">
    <source>
        <dbReference type="Proteomes" id="UP000324222"/>
    </source>
</evidence>
<accession>A0A5B7D4T2</accession>
<sequence>MKFFSAHSYNVPFGGGLPAPVLPVRNNLRHSVPGTGPRGGGGPSSGTSRGPSNPHCSWRCTAIIFITIAVHWFRQQMHHYLSPRPDLRAAHKDEQMTREDGGVRRCSVEQDLYG</sequence>
<feature type="region of interest" description="Disordered" evidence="1">
    <location>
        <begin position="24"/>
        <end position="54"/>
    </location>
</feature>
<feature type="compositionally biased region" description="Basic and acidic residues" evidence="1">
    <location>
        <begin position="91"/>
        <end position="108"/>
    </location>
</feature>
<dbReference type="EMBL" id="VSRR010000396">
    <property type="protein sequence ID" value="MPC15003.1"/>
    <property type="molecule type" value="Genomic_DNA"/>
</dbReference>
<name>A0A5B7D4T2_PORTR</name>
<organism evidence="2 3">
    <name type="scientific">Portunus trituberculatus</name>
    <name type="common">Swimming crab</name>
    <name type="synonym">Neptunus trituberculatus</name>
    <dbReference type="NCBI Taxonomy" id="210409"/>
    <lineage>
        <taxon>Eukaryota</taxon>
        <taxon>Metazoa</taxon>
        <taxon>Ecdysozoa</taxon>
        <taxon>Arthropoda</taxon>
        <taxon>Crustacea</taxon>
        <taxon>Multicrustacea</taxon>
        <taxon>Malacostraca</taxon>
        <taxon>Eumalacostraca</taxon>
        <taxon>Eucarida</taxon>
        <taxon>Decapoda</taxon>
        <taxon>Pleocyemata</taxon>
        <taxon>Brachyura</taxon>
        <taxon>Eubrachyura</taxon>
        <taxon>Portunoidea</taxon>
        <taxon>Portunidae</taxon>
        <taxon>Portuninae</taxon>
        <taxon>Portunus</taxon>
    </lineage>
</organism>
<protein>
    <submittedName>
        <fullName evidence="2">Uncharacterized protein</fullName>
    </submittedName>
</protein>
<comment type="caution">
    <text evidence="2">The sequence shown here is derived from an EMBL/GenBank/DDBJ whole genome shotgun (WGS) entry which is preliminary data.</text>
</comment>
<evidence type="ECO:0000256" key="1">
    <source>
        <dbReference type="SAM" id="MobiDB-lite"/>
    </source>
</evidence>
<feature type="region of interest" description="Disordered" evidence="1">
    <location>
        <begin position="91"/>
        <end position="114"/>
    </location>
</feature>
<gene>
    <name evidence="2" type="ORF">E2C01_007785</name>
</gene>
<dbReference type="AlphaFoldDB" id="A0A5B7D4T2"/>
<dbReference type="Proteomes" id="UP000324222">
    <property type="component" value="Unassembled WGS sequence"/>
</dbReference>
<keyword evidence="3" id="KW-1185">Reference proteome</keyword>
<dbReference type="OrthoDB" id="442731at2759"/>
<reference evidence="2 3" key="1">
    <citation type="submission" date="2019-05" db="EMBL/GenBank/DDBJ databases">
        <title>Another draft genome of Portunus trituberculatus and its Hox gene families provides insights of decapod evolution.</title>
        <authorList>
            <person name="Jeong J.-H."/>
            <person name="Song I."/>
            <person name="Kim S."/>
            <person name="Choi T."/>
            <person name="Kim D."/>
            <person name="Ryu S."/>
            <person name="Kim W."/>
        </authorList>
    </citation>
    <scope>NUCLEOTIDE SEQUENCE [LARGE SCALE GENOMIC DNA]</scope>
    <source>
        <tissue evidence="2">Muscle</tissue>
    </source>
</reference>